<feature type="transmembrane region" description="Helical" evidence="7">
    <location>
        <begin position="218"/>
        <end position="241"/>
    </location>
</feature>
<keyword evidence="3" id="KW-1003">Cell membrane</keyword>
<feature type="transmembrane region" description="Helical" evidence="7">
    <location>
        <begin position="96"/>
        <end position="114"/>
    </location>
</feature>
<dbReference type="PANTHER" id="PTHR30151">
    <property type="entry name" value="ALKANE SULFONATE ABC TRANSPORTER-RELATED, MEMBRANE SUBUNIT"/>
    <property type="match status" value="1"/>
</dbReference>
<comment type="subcellular location">
    <subcellularLocation>
        <location evidence="1 7">Cell membrane</location>
        <topology evidence="1 7">Multi-pass membrane protein</topology>
    </subcellularLocation>
</comment>
<feature type="domain" description="ABC transmembrane type-1" evidence="8">
    <location>
        <begin position="56"/>
        <end position="236"/>
    </location>
</feature>
<reference evidence="9 10" key="1">
    <citation type="submission" date="2019-03" db="EMBL/GenBank/DDBJ databases">
        <title>Genomic Encyclopedia of Type Strains, Phase IV (KMG-IV): sequencing the most valuable type-strain genomes for metagenomic binning, comparative biology and taxonomic classification.</title>
        <authorList>
            <person name="Goeker M."/>
        </authorList>
    </citation>
    <scope>NUCLEOTIDE SEQUENCE [LARGE SCALE GENOMIC DNA]</scope>
    <source>
        <strain evidence="9 10">DSM 100451</strain>
    </source>
</reference>
<evidence type="ECO:0000259" key="8">
    <source>
        <dbReference type="PROSITE" id="PS50928"/>
    </source>
</evidence>
<sequence>MVWNKRIKQAAAILFWVAVWQFSAMAMEQSFLLASPLETLEKLVGLVPTAAFWQRVGFSALRILAGFFGALAVGTLLAAASAWLEPVRVLIRPLMQLIKAVPVASFIILALLWVRSANLAVLISFLMVLPVVYTAVLEGIQQTDRQLLEMAKVFRISFSRALGAIWLPQVWPYFVQSCTVGMGLAWKSGIAAEVIGLPDGSIGEALYQAKLYLETGELFAWTAVIVLVSGVFEAVFVRLLAAAGRQLEGGGA</sequence>
<dbReference type="AlphaFoldDB" id="A0A4R1QPZ3"/>
<feature type="transmembrane region" description="Helical" evidence="7">
    <location>
        <begin position="120"/>
        <end position="141"/>
    </location>
</feature>
<dbReference type="RefSeq" id="WP_058965353.1">
    <property type="nucleotide sequence ID" value="NZ_CABKVM010000018.1"/>
</dbReference>
<comment type="similarity">
    <text evidence="7">Belongs to the binding-protein-dependent transport system permease family.</text>
</comment>
<dbReference type="Gene3D" id="1.10.3720.10">
    <property type="entry name" value="MetI-like"/>
    <property type="match status" value="1"/>
</dbReference>
<accession>A0A4R1QPZ3</accession>
<dbReference type="GO" id="GO:0055085">
    <property type="term" value="P:transmembrane transport"/>
    <property type="evidence" value="ECO:0007669"/>
    <property type="project" value="InterPro"/>
</dbReference>
<dbReference type="CDD" id="cd06261">
    <property type="entry name" value="TM_PBP2"/>
    <property type="match status" value="1"/>
</dbReference>
<evidence type="ECO:0000256" key="4">
    <source>
        <dbReference type="ARBA" id="ARBA00022692"/>
    </source>
</evidence>
<dbReference type="GO" id="GO:0005886">
    <property type="term" value="C:plasma membrane"/>
    <property type="evidence" value="ECO:0007669"/>
    <property type="project" value="UniProtKB-SubCell"/>
</dbReference>
<evidence type="ECO:0000256" key="5">
    <source>
        <dbReference type="ARBA" id="ARBA00022989"/>
    </source>
</evidence>
<evidence type="ECO:0000313" key="9">
    <source>
        <dbReference type="EMBL" id="TCL55818.1"/>
    </source>
</evidence>
<feature type="transmembrane region" description="Helical" evidence="7">
    <location>
        <begin position="58"/>
        <end position="84"/>
    </location>
</feature>
<dbReference type="SUPFAM" id="SSF161098">
    <property type="entry name" value="MetI-like"/>
    <property type="match status" value="1"/>
</dbReference>
<dbReference type="OrthoDB" id="308958at2"/>
<keyword evidence="4 7" id="KW-0812">Transmembrane</keyword>
<gene>
    <name evidence="9" type="ORF">EDD77_11579</name>
</gene>
<protein>
    <submittedName>
        <fullName evidence="9">NitT/TauT family transport system permease protein</fullName>
    </submittedName>
</protein>
<keyword evidence="2 7" id="KW-0813">Transport</keyword>
<dbReference type="InterPro" id="IPR035906">
    <property type="entry name" value="MetI-like_sf"/>
</dbReference>
<dbReference type="STRING" id="1650663.GCA_001486665_02324"/>
<evidence type="ECO:0000256" key="3">
    <source>
        <dbReference type="ARBA" id="ARBA00022475"/>
    </source>
</evidence>
<dbReference type="Pfam" id="PF00528">
    <property type="entry name" value="BPD_transp_1"/>
    <property type="match status" value="1"/>
</dbReference>
<dbReference type="PROSITE" id="PS50928">
    <property type="entry name" value="ABC_TM1"/>
    <property type="match status" value="1"/>
</dbReference>
<evidence type="ECO:0000256" key="2">
    <source>
        <dbReference type="ARBA" id="ARBA00022448"/>
    </source>
</evidence>
<name>A0A4R1QPZ3_9FIRM</name>
<feature type="transmembrane region" description="Helical" evidence="7">
    <location>
        <begin position="153"/>
        <end position="174"/>
    </location>
</feature>
<dbReference type="InterPro" id="IPR000515">
    <property type="entry name" value="MetI-like"/>
</dbReference>
<evidence type="ECO:0000256" key="6">
    <source>
        <dbReference type="ARBA" id="ARBA00023136"/>
    </source>
</evidence>
<evidence type="ECO:0000313" key="10">
    <source>
        <dbReference type="Proteomes" id="UP000295184"/>
    </source>
</evidence>
<dbReference type="PANTHER" id="PTHR30151:SF0">
    <property type="entry name" value="ABC TRANSPORTER PERMEASE PROTEIN MJ0413-RELATED"/>
    <property type="match status" value="1"/>
</dbReference>
<organism evidence="9 10">
    <name type="scientific">Allofournierella massiliensis</name>
    <dbReference type="NCBI Taxonomy" id="1650663"/>
    <lineage>
        <taxon>Bacteria</taxon>
        <taxon>Bacillati</taxon>
        <taxon>Bacillota</taxon>
        <taxon>Clostridia</taxon>
        <taxon>Eubacteriales</taxon>
        <taxon>Oscillospiraceae</taxon>
        <taxon>Allofournierella</taxon>
    </lineage>
</organism>
<dbReference type="Proteomes" id="UP000295184">
    <property type="component" value="Unassembled WGS sequence"/>
</dbReference>
<dbReference type="EMBL" id="SLUM01000015">
    <property type="protein sequence ID" value="TCL55818.1"/>
    <property type="molecule type" value="Genomic_DNA"/>
</dbReference>
<keyword evidence="6 7" id="KW-0472">Membrane</keyword>
<comment type="caution">
    <text evidence="9">The sequence shown here is derived from an EMBL/GenBank/DDBJ whole genome shotgun (WGS) entry which is preliminary data.</text>
</comment>
<keyword evidence="5 7" id="KW-1133">Transmembrane helix</keyword>
<evidence type="ECO:0000256" key="1">
    <source>
        <dbReference type="ARBA" id="ARBA00004651"/>
    </source>
</evidence>
<evidence type="ECO:0000256" key="7">
    <source>
        <dbReference type="RuleBase" id="RU363032"/>
    </source>
</evidence>
<proteinExistence type="inferred from homology"/>